<keyword evidence="1" id="KW-0812">Transmembrane</keyword>
<evidence type="ECO:0000256" key="1">
    <source>
        <dbReference type="SAM" id="Phobius"/>
    </source>
</evidence>
<organism evidence="2 3">
    <name type="scientific">Ruminococcus hominis</name>
    <dbReference type="NCBI Taxonomy" id="2763065"/>
    <lineage>
        <taxon>Bacteria</taxon>
        <taxon>Bacillati</taxon>
        <taxon>Bacillota</taxon>
        <taxon>Clostridia</taxon>
        <taxon>Eubacteriales</taxon>
        <taxon>Oscillospiraceae</taxon>
        <taxon>Ruminococcus</taxon>
    </lineage>
</organism>
<reference evidence="2 3" key="1">
    <citation type="submission" date="2020-08" db="EMBL/GenBank/DDBJ databases">
        <title>Genome public.</title>
        <authorList>
            <person name="Liu C."/>
            <person name="Sun Q."/>
        </authorList>
    </citation>
    <scope>NUCLEOTIDE SEQUENCE [LARGE SCALE GENOMIC DNA]</scope>
    <source>
        <strain evidence="2 3">NSJ-13</strain>
    </source>
</reference>
<feature type="transmembrane region" description="Helical" evidence="1">
    <location>
        <begin position="20"/>
        <end position="40"/>
    </location>
</feature>
<evidence type="ECO:0000313" key="3">
    <source>
        <dbReference type="Proteomes" id="UP000631576"/>
    </source>
</evidence>
<comment type="caution">
    <text evidence="2">The sequence shown here is derived from an EMBL/GenBank/DDBJ whole genome shotgun (WGS) entry which is preliminary data.</text>
</comment>
<proteinExistence type="predicted"/>
<keyword evidence="1" id="KW-1133">Transmembrane helix</keyword>
<feature type="transmembrane region" description="Helical" evidence="1">
    <location>
        <begin position="52"/>
        <end position="71"/>
    </location>
</feature>
<keyword evidence="3" id="KW-1185">Reference proteome</keyword>
<dbReference type="EMBL" id="JACOPE010000001">
    <property type="protein sequence ID" value="MBC5684602.1"/>
    <property type="molecule type" value="Genomic_DNA"/>
</dbReference>
<keyword evidence="1" id="KW-0472">Membrane</keyword>
<dbReference type="Proteomes" id="UP000631576">
    <property type="component" value="Unassembled WGS sequence"/>
</dbReference>
<sequence>MMKKIWDFCKDKNLGRESKIRLFLFLNIICWCGIGAVLWLVVSRVALDNMTWLFVFIGYAGVFPGWIGGMLKMMNMGNELVLNK</sequence>
<protein>
    <submittedName>
        <fullName evidence="2">Uncharacterized protein</fullName>
    </submittedName>
</protein>
<name>A0ABR7GAZ4_9FIRM</name>
<gene>
    <name evidence="2" type="ORF">H8S40_13855</name>
</gene>
<evidence type="ECO:0000313" key="2">
    <source>
        <dbReference type="EMBL" id="MBC5684602.1"/>
    </source>
</evidence>
<accession>A0ABR7GAZ4</accession>
<dbReference type="RefSeq" id="WP_147365682.1">
    <property type="nucleotide sequence ID" value="NZ_JACOPE010000001.1"/>
</dbReference>